<keyword evidence="1" id="KW-0732">Signal</keyword>
<gene>
    <name evidence="2" type="ORF">RT723_04990</name>
</gene>
<dbReference type="InterPro" id="IPR007433">
    <property type="entry name" value="DUF481"/>
</dbReference>
<reference evidence="2 3" key="1">
    <citation type="submission" date="2023-10" db="EMBL/GenBank/DDBJ databases">
        <title>Psychrosphaera aquimaarina strain SW33 isolated from seawater.</title>
        <authorList>
            <person name="Bayburt H."/>
            <person name="Kim J.M."/>
            <person name="Choi B.J."/>
            <person name="Jeon C.O."/>
        </authorList>
    </citation>
    <scope>NUCLEOTIDE SEQUENCE [LARGE SCALE GENOMIC DNA]</scope>
    <source>
        <strain evidence="2 3">KCTC 52743</strain>
    </source>
</reference>
<name>A0ABU3QY66_9GAMM</name>
<evidence type="ECO:0000313" key="2">
    <source>
        <dbReference type="EMBL" id="MDU0112365.1"/>
    </source>
</evidence>
<accession>A0ABU3QY66</accession>
<evidence type="ECO:0000313" key="3">
    <source>
        <dbReference type="Proteomes" id="UP001257914"/>
    </source>
</evidence>
<dbReference type="Proteomes" id="UP001257914">
    <property type="component" value="Unassembled WGS sequence"/>
</dbReference>
<dbReference type="RefSeq" id="WP_315946107.1">
    <property type="nucleotide sequence ID" value="NZ_JAWCUA010000003.1"/>
</dbReference>
<dbReference type="Pfam" id="PF04338">
    <property type="entry name" value="DUF481"/>
    <property type="match status" value="1"/>
</dbReference>
<protein>
    <submittedName>
        <fullName evidence="2">DUF481 domain-containing protein</fullName>
    </submittedName>
</protein>
<comment type="caution">
    <text evidence="2">The sequence shown here is derived from an EMBL/GenBank/DDBJ whole genome shotgun (WGS) entry which is preliminary data.</text>
</comment>
<feature type="signal peptide" evidence="1">
    <location>
        <begin position="1"/>
        <end position="21"/>
    </location>
</feature>
<feature type="chain" id="PRO_5045489613" evidence="1">
    <location>
        <begin position="22"/>
        <end position="246"/>
    </location>
</feature>
<keyword evidence="3" id="KW-1185">Reference proteome</keyword>
<proteinExistence type="predicted"/>
<sequence>MKTKLLVTAVATSLLSFGAMAEDAADTWVVSAELGALITTGNTESSSLFTKISASHQLNKWKNKYTFNTLVKEDEVVNADGNKESQTTADQYSLTGQGDYTLGEHSAAFVFGSYKNTKFSAYKGYTTVAGGYSFRAIDKENLTLDVNAGPGFTESETQDGVVESGAIIRSSLALTWQISESAKFEQNVSVEAAEFNTRTVAESALVSSINNAMQMKFGFALTNDSDVAPGLEKTDTETSATIVVSF</sequence>
<dbReference type="EMBL" id="JAWCUA010000003">
    <property type="protein sequence ID" value="MDU0112365.1"/>
    <property type="molecule type" value="Genomic_DNA"/>
</dbReference>
<organism evidence="2 3">
    <name type="scientific">Psychrosphaera aquimarina</name>
    <dbReference type="NCBI Taxonomy" id="2044854"/>
    <lineage>
        <taxon>Bacteria</taxon>
        <taxon>Pseudomonadati</taxon>
        <taxon>Pseudomonadota</taxon>
        <taxon>Gammaproteobacteria</taxon>
        <taxon>Alteromonadales</taxon>
        <taxon>Pseudoalteromonadaceae</taxon>
        <taxon>Psychrosphaera</taxon>
    </lineage>
</organism>
<evidence type="ECO:0000256" key="1">
    <source>
        <dbReference type="SAM" id="SignalP"/>
    </source>
</evidence>